<organism evidence="1">
    <name type="scientific">marine sediment metagenome</name>
    <dbReference type="NCBI Taxonomy" id="412755"/>
    <lineage>
        <taxon>unclassified sequences</taxon>
        <taxon>metagenomes</taxon>
        <taxon>ecological metagenomes</taxon>
    </lineage>
</organism>
<gene>
    <name evidence="1" type="ORF">S01H4_05763</name>
</gene>
<accession>X1BKG1</accession>
<dbReference type="AlphaFoldDB" id="X1BKG1"/>
<feature type="non-terminal residue" evidence="1">
    <location>
        <position position="1"/>
    </location>
</feature>
<dbReference type="EMBL" id="BART01001704">
    <property type="protein sequence ID" value="GAG72591.1"/>
    <property type="molecule type" value="Genomic_DNA"/>
</dbReference>
<comment type="caution">
    <text evidence="1">The sequence shown here is derived from an EMBL/GenBank/DDBJ whole genome shotgun (WGS) entry which is preliminary data.</text>
</comment>
<sequence>LTKKLLDQIKERKQRTIKLNMGKFKGEEVSLNSSSLTILKPQNITPDIIRISAINSLAGKNTVIQYG</sequence>
<name>X1BKG1_9ZZZZ</name>
<proteinExistence type="predicted"/>
<protein>
    <submittedName>
        <fullName evidence="1">Uncharacterized protein</fullName>
    </submittedName>
</protein>
<reference evidence="1" key="1">
    <citation type="journal article" date="2014" name="Front. Microbiol.">
        <title>High frequency of phylogenetically diverse reductive dehalogenase-homologous genes in deep subseafloor sedimentary metagenomes.</title>
        <authorList>
            <person name="Kawai M."/>
            <person name="Futagami T."/>
            <person name="Toyoda A."/>
            <person name="Takaki Y."/>
            <person name="Nishi S."/>
            <person name="Hori S."/>
            <person name="Arai W."/>
            <person name="Tsubouchi T."/>
            <person name="Morono Y."/>
            <person name="Uchiyama I."/>
            <person name="Ito T."/>
            <person name="Fujiyama A."/>
            <person name="Inagaki F."/>
            <person name="Takami H."/>
        </authorList>
    </citation>
    <scope>NUCLEOTIDE SEQUENCE</scope>
    <source>
        <strain evidence="1">Expedition CK06-06</strain>
    </source>
</reference>
<evidence type="ECO:0000313" key="1">
    <source>
        <dbReference type="EMBL" id="GAG72591.1"/>
    </source>
</evidence>